<name>A0A8J1J0Y5_XENTR</name>
<feature type="region of interest" description="Disordered" evidence="6">
    <location>
        <begin position="120"/>
        <end position="219"/>
    </location>
</feature>
<evidence type="ECO:0000259" key="7">
    <source>
        <dbReference type="PROSITE" id="PS50950"/>
    </source>
</evidence>
<evidence type="ECO:0000313" key="8">
    <source>
        <dbReference type="Proteomes" id="UP000008143"/>
    </source>
</evidence>
<keyword evidence="8" id="KW-1185">Reference proteome</keyword>
<dbReference type="InterPro" id="IPR037660">
    <property type="entry name" value="CCDC51"/>
</dbReference>
<keyword evidence="2 5" id="KW-0863">Zinc-finger</keyword>
<keyword evidence="1" id="KW-0479">Metal-binding</keyword>
<feature type="compositionally biased region" description="Polar residues" evidence="6">
    <location>
        <begin position="159"/>
        <end position="169"/>
    </location>
</feature>
<accession>A0A8J1J0Y5</accession>
<dbReference type="Xenbase" id="XB-GENE-29077499">
    <property type="gene designation" value="LOC100145473"/>
</dbReference>
<dbReference type="SUPFAM" id="SSF57716">
    <property type="entry name" value="Glucocorticoid receptor-like (DNA-binding domain)"/>
    <property type="match status" value="1"/>
</dbReference>
<feature type="compositionally biased region" description="Polar residues" evidence="6">
    <location>
        <begin position="177"/>
        <end position="193"/>
    </location>
</feature>
<sequence length="362" mass="40598">MVQLLALLQCERIHKILHYYNMPTCIVNGCHHSCKKKKSFPNVVLHVFPGNIDTINKWLQNIPQDFGDIDEMAQKILLRKKTDADRICSDHFAPDCYVYQGTKRVLKLDAVPTIFPKKTLSTSTPCRRSARQLKQQNTTVTESVTEGGESDMSLEKSNQESTKVSSAMTSFARVSELQGTETETSSQRTSFSIQVSNSGLQTSSSSQSRPTDITRNPLHVDTGMNTDCWVNCHNQGTMTNPKFGTRSIKIQSNVITSNKFIQCERITTSKQSSVLPSSSHDFVMHLTPITILPPEQSIALLFPTTISEKPGHSLQLYERQSLDFATNSIARDWCGSCSRRFGWIIQPIKSEFSRAKNGGRSR</sequence>
<keyword evidence="3" id="KW-0862">Zinc</keyword>
<evidence type="ECO:0000313" key="9">
    <source>
        <dbReference type="RefSeq" id="XP_031751509.1"/>
    </source>
</evidence>
<proteinExistence type="predicted"/>
<dbReference type="PANTHER" id="PTHR28624">
    <property type="entry name" value="COILED-COIL DOMAIN-CONTAINING PROTEIN 51"/>
    <property type="match status" value="1"/>
</dbReference>
<dbReference type="AlphaFoldDB" id="A0A8J1J0Y5"/>
<keyword evidence="4 5" id="KW-0238">DNA-binding</keyword>
<evidence type="ECO:0000256" key="4">
    <source>
        <dbReference type="ARBA" id="ARBA00023125"/>
    </source>
</evidence>
<feature type="compositionally biased region" description="Polar residues" evidence="6">
    <location>
        <begin position="120"/>
        <end position="137"/>
    </location>
</feature>
<evidence type="ECO:0000256" key="6">
    <source>
        <dbReference type="SAM" id="MobiDB-lite"/>
    </source>
</evidence>
<evidence type="ECO:0000256" key="1">
    <source>
        <dbReference type="ARBA" id="ARBA00022723"/>
    </source>
</evidence>
<dbReference type="Pfam" id="PF05485">
    <property type="entry name" value="THAP"/>
    <property type="match status" value="1"/>
</dbReference>
<dbReference type="SMART" id="SM00980">
    <property type="entry name" value="THAP"/>
    <property type="match status" value="1"/>
</dbReference>
<dbReference type="GO" id="GO:0003677">
    <property type="term" value="F:DNA binding"/>
    <property type="evidence" value="ECO:0007669"/>
    <property type="project" value="UniProtKB-UniRule"/>
</dbReference>
<dbReference type="Proteomes" id="UP000008143">
    <property type="component" value="Chromosome 1"/>
</dbReference>
<dbReference type="SMART" id="SM00692">
    <property type="entry name" value="DM3"/>
    <property type="match status" value="1"/>
</dbReference>
<evidence type="ECO:0000256" key="2">
    <source>
        <dbReference type="ARBA" id="ARBA00022771"/>
    </source>
</evidence>
<feature type="domain" description="THAP-type" evidence="7">
    <location>
        <begin position="22"/>
        <end position="115"/>
    </location>
</feature>
<dbReference type="AGR" id="Xenbase:XB-GENE-29077499"/>
<dbReference type="GeneID" id="100145473"/>
<dbReference type="GO" id="GO:0008270">
    <property type="term" value="F:zinc ion binding"/>
    <property type="evidence" value="ECO:0007669"/>
    <property type="project" value="UniProtKB-KW"/>
</dbReference>
<evidence type="ECO:0000313" key="10">
    <source>
        <dbReference type="Xenbase" id="XB-GENE-29077499"/>
    </source>
</evidence>
<feature type="compositionally biased region" description="Low complexity" evidence="6">
    <location>
        <begin position="138"/>
        <end position="147"/>
    </location>
</feature>
<dbReference type="PROSITE" id="PS50950">
    <property type="entry name" value="ZF_THAP"/>
    <property type="match status" value="1"/>
</dbReference>
<dbReference type="InterPro" id="IPR006612">
    <property type="entry name" value="THAP_Znf"/>
</dbReference>
<gene>
    <name evidence="9 10" type="primary">LOC100145473</name>
</gene>
<organism evidence="8 9">
    <name type="scientific">Xenopus tropicalis</name>
    <name type="common">Western clawed frog</name>
    <name type="synonym">Silurana tropicalis</name>
    <dbReference type="NCBI Taxonomy" id="8364"/>
    <lineage>
        <taxon>Eukaryota</taxon>
        <taxon>Metazoa</taxon>
        <taxon>Chordata</taxon>
        <taxon>Craniata</taxon>
        <taxon>Vertebrata</taxon>
        <taxon>Euteleostomi</taxon>
        <taxon>Amphibia</taxon>
        <taxon>Batrachia</taxon>
        <taxon>Anura</taxon>
        <taxon>Pipoidea</taxon>
        <taxon>Pipidae</taxon>
        <taxon>Xenopodinae</taxon>
        <taxon>Xenopus</taxon>
        <taxon>Silurana</taxon>
    </lineage>
</organism>
<feature type="compositionally biased region" description="Low complexity" evidence="6">
    <location>
        <begin position="194"/>
        <end position="208"/>
    </location>
</feature>
<dbReference type="PANTHER" id="PTHR28624:SF1">
    <property type="entry name" value="MITOCHONDRIAL POTASSIUM CHANNEL"/>
    <property type="match status" value="1"/>
</dbReference>
<protein>
    <submittedName>
        <fullName evidence="9">Uncharacterized protein LOC100145473 isoform X2</fullName>
    </submittedName>
</protein>
<dbReference type="RefSeq" id="XP_031751509.1">
    <property type="nucleotide sequence ID" value="XM_031895649.1"/>
</dbReference>
<reference evidence="9" key="1">
    <citation type="submission" date="2025-08" db="UniProtKB">
        <authorList>
            <consortium name="RefSeq"/>
        </authorList>
    </citation>
    <scope>IDENTIFICATION</scope>
    <source>
        <strain evidence="9">Nigerian</strain>
        <tissue evidence="9">Liver and blood</tissue>
    </source>
</reference>
<evidence type="ECO:0000256" key="5">
    <source>
        <dbReference type="PROSITE-ProRule" id="PRU00309"/>
    </source>
</evidence>
<evidence type="ECO:0000256" key="3">
    <source>
        <dbReference type="ARBA" id="ARBA00022833"/>
    </source>
</evidence>